<name>A0A552WP16_9MICO</name>
<evidence type="ECO:0000313" key="4">
    <source>
        <dbReference type="Proteomes" id="UP000318693"/>
    </source>
</evidence>
<dbReference type="EMBL" id="VJXR01000042">
    <property type="protein sequence ID" value="TRW44522.1"/>
    <property type="molecule type" value="Genomic_DNA"/>
</dbReference>
<evidence type="ECO:0000256" key="2">
    <source>
        <dbReference type="SAM" id="Phobius"/>
    </source>
</evidence>
<proteinExistence type="predicted"/>
<evidence type="ECO:0000313" key="3">
    <source>
        <dbReference type="EMBL" id="TRW44522.1"/>
    </source>
</evidence>
<keyword evidence="2" id="KW-1133">Transmembrane helix</keyword>
<sequence length="348" mass="35022">MSQQQQYRPGDVVNGHVLTASGQWVPLAAPAGTGAAHGTAQPNPATLSPGLVAQPGPFHGGPADVPADGAFGGPTTPVKKKRGRMVLLGVGIVAALIVVIGIATSGGDESAPASTDAGTTAAPAGGDPAAAEQAEEVDLAAFAAVDSATWAQIAKDPDAAAGQKVVIFAEVTQFDTATGAESLRANVGAVQPAAEFELETNSIVGAQDDLFAAVAQGDVLKIYAEVDGSLEYETQIGGSTVVPALTAVAVEAVGYLDITGDAVLGTPVWGEYGGVDLQVGVTNSGVETMTYVVDVVAESPDGTIQLGTATAYVENLAPGQTANVEANFFEDLPADAAFRVVKVERHNY</sequence>
<protein>
    <submittedName>
        <fullName evidence="3">Uncharacterized protein</fullName>
    </submittedName>
</protein>
<dbReference type="Proteomes" id="UP000318693">
    <property type="component" value="Unassembled WGS sequence"/>
</dbReference>
<dbReference type="AlphaFoldDB" id="A0A552WP16"/>
<keyword evidence="2" id="KW-0472">Membrane</keyword>
<reference evidence="3 4" key="1">
    <citation type="submission" date="2019-07" db="EMBL/GenBank/DDBJ databases">
        <title>Georgenia wutianyii sp. nov. and Georgenia *** sp. nov. isolated from plateau pika (Ochotona curzoniae) in the Qinghai-Tibet plateau of China.</title>
        <authorList>
            <person name="Tian Z."/>
        </authorList>
    </citation>
    <scope>NUCLEOTIDE SEQUENCE [LARGE SCALE GENOMIC DNA]</scope>
    <source>
        <strain evidence="3 4">Z446</strain>
    </source>
</reference>
<comment type="caution">
    <text evidence="3">The sequence shown here is derived from an EMBL/GenBank/DDBJ whole genome shotgun (WGS) entry which is preliminary data.</text>
</comment>
<gene>
    <name evidence="3" type="ORF">FJ693_13375</name>
</gene>
<feature type="compositionally biased region" description="Low complexity" evidence="1">
    <location>
        <begin position="110"/>
        <end position="131"/>
    </location>
</feature>
<keyword evidence="2" id="KW-0812">Transmembrane</keyword>
<feature type="transmembrane region" description="Helical" evidence="2">
    <location>
        <begin position="85"/>
        <end position="104"/>
    </location>
</feature>
<organism evidence="3 4">
    <name type="scientific">Georgenia yuyongxinii</name>
    <dbReference type="NCBI Taxonomy" id="2589797"/>
    <lineage>
        <taxon>Bacteria</taxon>
        <taxon>Bacillati</taxon>
        <taxon>Actinomycetota</taxon>
        <taxon>Actinomycetes</taxon>
        <taxon>Micrococcales</taxon>
        <taxon>Bogoriellaceae</taxon>
        <taxon>Georgenia</taxon>
    </lineage>
</organism>
<keyword evidence="4" id="KW-1185">Reference proteome</keyword>
<accession>A0A552WP16</accession>
<dbReference type="RefSeq" id="WP_143419008.1">
    <property type="nucleotide sequence ID" value="NZ_VJXR01000042.1"/>
</dbReference>
<evidence type="ECO:0000256" key="1">
    <source>
        <dbReference type="SAM" id="MobiDB-lite"/>
    </source>
</evidence>
<feature type="region of interest" description="Disordered" evidence="1">
    <location>
        <begin position="108"/>
        <end position="132"/>
    </location>
</feature>